<keyword evidence="1" id="KW-0732">Signal</keyword>
<feature type="signal peptide" evidence="1">
    <location>
        <begin position="1"/>
        <end position="21"/>
    </location>
</feature>
<feature type="chain" id="PRO_5010737078" description="PBCV-specific basic adaptor domain-containing protein" evidence="1">
    <location>
        <begin position="22"/>
        <end position="99"/>
    </location>
</feature>
<reference evidence="3" key="1">
    <citation type="submission" date="2016-04" db="EMBL/GenBank/DDBJ databases">
        <authorList>
            <person name="Chen L."/>
            <person name="Zhuang W."/>
            <person name="Wang G."/>
        </authorList>
    </citation>
    <scope>NUCLEOTIDE SEQUENCE [LARGE SCALE GENOMIC DNA]</scope>
    <source>
        <strain evidence="3">17621</strain>
    </source>
</reference>
<keyword evidence="3" id="KW-1185">Reference proteome</keyword>
<comment type="caution">
    <text evidence="2">The sequence shown here is derived from an EMBL/GenBank/DDBJ whole genome shotgun (WGS) entry which is preliminary data.</text>
</comment>
<evidence type="ECO:0000313" key="2">
    <source>
        <dbReference type="EMBL" id="OQP52879.1"/>
    </source>
</evidence>
<gene>
    <name evidence="2" type="ORF">A4H97_24610</name>
</gene>
<dbReference type="AlphaFoldDB" id="A0A1V9F3C0"/>
<evidence type="ECO:0008006" key="4">
    <source>
        <dbReference type="Google" id="ProtNLM"/>
    </source>
</evidence>
<proteinExistence type="predicted"/>
<accession>A0A1V9F3C0</accession>
<sequence length="99" mass="10780">MKKFIGISILVLLAGFSQVNAQSTTSKVGTDVKDGAVKAGNKTAEVASKGKAAVTDQVYKDKVGPNGETIYIDKHSKYYWIDKKGHKVPIEKDKLIIKK</sequence>
<dbReference type="RefSeq" id="WP_081197979.1">
    <property type="nucleotide sequence ID" value="NZ_FOCZ01000009.1"/>
</dbReference>
<dbReference type="Proteomes" id="UP000192610">
    <property type="component" value="Unassembled WGS sequence"/>
</dbReference>
<evidence type="ECO:0000256" key="1">
    <source>
        <dbReference type="SAM" id="SignalP"/>
    </source>
</evidence>
<organism evidence="2 3">
    <name type="scientific">Niastella yeongjuensis</name>
    <dbReference type="NCBI Taxonomy" id="354355"/>
    <lineage>
        <taxon>Bacteria</taxon>
        <taxon>Pseudomonadati</taxon>
        <taxon>Bacteroidota</taxon>
        <taxon>Chitinophagia</taxon>
        <taxon>Chitinophagales</taxon>
        <taxon>Chitinophagaceae</taxon>
        <taxon>Niastella</taxon>
    </lineage>
</organism>
<name>A0A1V9F3C0_9BACT</name>
<protein>
    <recommendedName>
        <fullName evidence="4">PBCV-specific basic adaptor domain-containing protein</fullName>
    </recommendedName>
</protein>
<evidence type="ECO:0000313" key="3">
    <source>
        <dbReference type="Proteomes" id="UP000192610"/>
    </source>
</evidence>
<dbReference type="OrthoDB" id="674866at2"/>
<dbReference type="EMBL" id="LVXG01000007">
    <property type="protein sequence ID" value="OQP52879.1"/>
    <property type="molecule type" value="Genomic_DNA"/>
</dbReference>